<dbReference type="STRING" id="5098.A0A507QVF7"/>
<comment type="caution">
    <text evidence="2">The sequence shown here is derived from an EMBL/GenBank/DDBJ whole genome shotgun (WGS) entry which is preliminary data.</text>
</comment>
<sequence length="379" mass="41484">MADIGISFSAIKSLLIFFAPVLIPRAINLLRSLRTAITQRPSPLPSITSRALNVLFSTTLFFLLLSLPFNPRAPPPNIFSLTRSRLNTPTDIIFTRLARLRPGGTLTPADDLLRSKFTSLGARKLYLRFGADALTSCQFCSLDNTSTYLLYYLPYNTLLPHLFHLLILGLVTSAPFAGQEAARWRTKFTVAGLVVAAVDFYIAVRYDPVQSAPVAVRAGQLPPSSLYNQVALLRPLAFAIFDCVCAALIYMSATNRLSFSPPTLQREQVDQLIAATTSSLRDTSAKLHALNVTRNAVVRDKALKDRDDVYWRAVVSADGDPAKIMAPASVWDEEDVVRAISRVMAGHGGVDLEKLNSTVGDYVNGVTAGLENADDEKRP</sequence>
<protein>
    <submittedName>
        <fullName evidence="2">Uncharacterized protein</fullName>
    </submittedName>
</protein>
<evidence type="ECO:0000313" key="3">
    <source>
        <dbReference type="Proteomes" id="UP000319663"/>
    </source>
</evidence>
<evidence type="ECO:0000256" key="1">
    <source>
        <dbReference type="SAM" id="Phobius"/>
    </source>
</evidence>
<gene>
    <name evidence="2" type="ORF">MPDQ_007822</name>
</gene>
<dbReference type="AlphaFoldDB" id="A0A507QVF7"/>
<keyword evidence="1" id="KW-0472">Membrane</keyword>
<feature type="transmembrane region" description="Helical" evidence="1">
    <location>
        <begin position="51"/>
        <end position="69"/>
    </location>
</feature>
<keyword evidence="1" id="KW-0812">Transmembrane</keyword>
<feature type="transmembrane region" description="Helical" evidence="1">
    <location>
        <begin position="6"/>
        <end position="30"/>
    </location>
</feature>
<reference evidence="2 3" key="1">
    <citation type="submission" date="2019-06" db="EMBL/GenBank/DDBJ databases">
        <title>Wine fermentation using esterase from Monascus purpureus.</title>
        <authorList>
            <person name="Geng C."/>
            <person name="Zhang Y."/>
        </authorList>
    </citation>
    <scope>NUCLEOTIDE SEQUENCE [LARGE SCALE GENOMIC DNA]</scope>
    <source>
        <strain evidence="2">HQ1</strain>
    </source>
</reference>
<accession>A0A507QVF7</accession>
<keyword evidence="3" id="KW-1185">Reference proteome</keyword>
<name>A0A507QVF7_MONPU</name>
<dbReference type="EMBL" id="VIFY01000089">
    <property type="protein sequence ID" value="TQB71059.1"/>
    <property type="molecule type" value="Genomic_DNA"/>
</dbReference>
<keyword evidence="1" id="KW-1133">Transmembrane helix</keyword>
<dbReference type="PANTHER" id="PTHR39470">
    <property type="entry name" value="CHROMOSOME 10, WHOLE GENOME SHOTGUN SEQUENCE"/>
    <property type="match status" value="1"/>
</dbReference>
<organism evidence="2 3">
    <name type="scientific">Monascus purpureus</name>
    <name type="common">Red mold</name>
    <name type="synonym">Monascus anka</name>
    <dbReference type="NCBI Taxonomy" id="5098"/>
    <lineage>
        <taxon>Eukaryota</taxon>
        <taxon>Fungi</taxon>
        <taxon>Dikarya</taxon>
        <taxon>Ascomycota</taxon>
        <taxon>Pezizomycotina</taxon>
        <taxon>Eurotiomycetes</taxon>
        <taxon>Eurotiomycetidae</taxon>
        <taxon>Eurotiales</taxon>
        <taxon>Aspergillaceae</taxon>
        <taxon>Monascus</taxon>
    </lineage>
</organism>
<proteinExistence type="predicted"/>
<dbReference type="Proteomes" id="UP000319663">
    <property type="component" value="Unassembled WGS sequence"/>
</dbReference>
<evidence type="ECO:0000313" key="2">
    <source>
        <dbReference type="EMBL" id="TQB71059.1"/>
    </source>
</evidence>
<dbReference type="PANTHER" id="PTHR39470:SF1">
    <property type="entry name" value="CHORISMATE SYNTHASE PROTEIN"/>
    <property type="match status" value="1"/>
</dbReference>